<evidence type="ECO:0000256" key="3">
    <source>
        <dbReference type="ARBA" id="ARBA00022448"/>
    </source>
</evidence>
<dbReference type="InterPro" id="IPR035908">
    <property type="entry name" value="F0_ATP_A_sf"/>
</dbReference>
<dbReference type="InterPro" id="IPR023011">
    <property type="entry name" value="ATP_synth_F0_asu_AS"/>
</dbReference>
<feature type="transmembrane region" description="Helical" evidence="11">
    <location>
        <begin position="80"/>
        <end position="101"/>
    </location>
</feature>
<keyword evidence="6 11" id="KW-0375">Hydrogen ion transport</keyword>
<evidence type="ECO:0000256" key="10">
    <source>
        <dbReference type="ARBA" id="ARBA00023310"/>
    </source>
</evidence>
<dbReference type="PANTHER" id="PTHR42823:SF3">
    <property type="entry name" value="ATP SYNTHASE SUBUNIT A, CHLOROPLASTIC"/>
    <property type="match status" value="1"/>
</dbReference>
<evidence type="ECO:0000256" key="1">
    <source>
        <dbReference type="ARBA" id="ARBA00004141"/>
    </source>
</evidence>
<dbReference type="SUPFAM" id="SSF81336">
    <property type="entry name" value="F1F0 ATP synthase subunit A"/>
    <property type="match status" value="1"/>
</dbReference>
<evidence type="ECO:0000313" key="14">
    <source>
        <dbReference type="Proteomes" id="UP001148125"/>
    </source>
</evidence>
<feature type="transmembrane region" description="Helical" evidence="11">
    <location>
        <begin position="20"/>
        <end position="43"/>
    </location>
</feature>
<dbReference type="Proteomes" id="UP001148125">
    <property type="component" value="Unassembled WGS sequence"/>
</dbReference>
<dbReference type="PRINTS" id="PR00123">
    <property type="entry name" value="ATPASEA"/>
</dbReference>
<organism evidence="13 14">
    <name type="scientific">Alkalihalobacterium chitinilyticum</name>
    <dbReference type="NCBI Taxonomy" id="2980103"/>
    <lineage>
        <taxon>Bacteria</taxon>
        <taxon>Bacillati</taxon>
        <taxon>Bacillota</taxon>
        <taxon>Bacilli</taxon>
        <taxon>Bacillales</taxon>
        <taxon>Bacillaceae</taxon>
        <taxon>Alkalihalobacterium</taxon>
    </lineage>
</organism>
<gene>
    <name evidence="11 13" type="primary">atpB</name>
    <name evidence="13" type="ORF">N7Z68_15055</name>
</gene>
<evidence type="ECO:0000256" key="8">
    <source>
        <dbReference type="ARBA" id="ARBA00023065"/>
    </source>
</evidence>
<evidence type="ECO:0000313" key="13">
    <source>
        <dbReference type="EMBL" id="MDE5414696.1"/>
    </source>
</evidence>
<dbReference type="InterPro" id="IPR045082">
    <property type="entry name" value="ATP_syn_F0_a_bact/chloroplast"/>
</dbReference>
<keyword evidence="10 11" id="KW-0066">ATP synthesis</keyword>
<sequence>MDYKSYPVVENIFGISGLNANLANILMITVCSAIVLLIGVLSARAIQMKPTGMQNVFEWLIDFVKGIINNTMDWKTGERFLGLGLTIFLYILIANLSKLPFVITTEPGHVVWWKAPTDDPLITLTLAAIIIVLTHFYGIKIKGFGGYGKDYFKPVPFLFPLKVIEEFANTLTLGMRLFGNIYAKGILMALLVSLGVSGFFGFFAAALPTIAWQAFSLFIGAIQAFIFLMLTMVYMAHKVADDH</sequence>
<evidence type="ECO:0000256" key="12">
    <source>
        <dbReference type="RuleBase" id="RU000483"/>
    </source>
</evidence>
<keyword evidence="5 11" id="KW-0812">Transmembrane</keyword>
<comment type="subcellular location">
    <subcellularLocation>
        <location evidence="11 12">Cell membrane</location>
        <topology evidence="11 12">Multi-pass membrane protein</topology>
    </subcellularLocation>
    <subcellularLocation>
        <location evidence="1">Membrane</location>
        <topology evidence="1">Multi-pass membrane protein</topology>
    </subcellularLocation>
</comment>
<dbReference type="Pfam" id="PF00119">
    <property type="entry name" value="ATP-synt_A"/>
    <property type="match status" value="1"/>
</dbReference>
<dbReference type="NCBIfam" id="TIGR01131">
    <property type="entry name" value="ATP_synt_6_or_A"/>
    <property type="match status" value="1"/>
</dbReference>
<evidence type="ECO:0000256" key="2">
    <source>
        <dbReference type="ARBA" id="ARBA00006810"/>
    </source>
</evidence>
<feature type="transmembrane region" description="Helical" evidence="11">
    <location>
        <begin position="185"/>
        <end position="204"/>
    </location>
</feature>
<evidence type="ECO:0000256" key="9">
    <source>
        <dbReference type="ARBA" id="ARBA00023136"/>
    </source>
</evidence>
<comment type="function">
    <text evidence="11 12">Key component of the proton channel; it plays a direct role in the translocation of protons across the membrane.</text>
</comment>
<evidence type="ECO:0000256" key="5">
    <source>
        <dbReference type="ARBA" id="ARBA00022692"/>
    </source>
</evidence>
<dbReference type="Gene3D" id="1.20.120.220">
    <property type="entry name" value="ATP synthase, F0 complex, subunit A"/>
    <property type="match status" value="1"/>
</dbReference>
<keyword evidence="9 11" id="KW-0472">Membrane</keyword>
<comment type="similarity">
    <text evidence="2 11 12">Belongs to the ATPase A chain family.</text>
</comment>
<evidence type="ECO:0000256" key="6">
    <source>
        <dbReference type="ARBA" id="ARBA00022781"/>
    </source>
</evidence>
<comment type="caution">
    <text evidence="13">The sequence shown here is derived from an EMBL/GenBank/DDBJ whole genome shotgun (WGS) entry which is preliminary data.</text>
</comment>
<dbReference type="PROSITE" id="PS00449">
    <property type="entry name" value="ATPASE_A"/>
    <property type="match status" value="1"/>
</dbReference>
<dbReference type="EMBL" id="JAOTPO010000010">
    <property type="protein sequence ID" value="MDE5414696.1"/>
    <property type="molecule type" value="Genomic_DNA"/>
</dbReference>
<name>A0ABT5VGX7_9BACI</name>
<keyword evidence="11" id="KW-1003">Cell membrane</keyword>
<accession>A0ABT5VGX7</accession>
<proteinExistence type="inferred from homology"/>
<dbReference type="RefSeq" id="WP_275119306.1">
    <property type="nucleotide sequence ID" value="NZ_JAOTPO010000010.1"/>
</dbReference>
<dbReference type="HAMAP" id="MF_01393">
    <property type="entry name" value="ATP_synth_a_bact"/>
    <property type="match status" value="1"/>
</dbReference>
<dbReference type="InterPro" id="IPR000568">
    <property type="entry name" value="ATP_synth_F0_asu"/>
</dbReference>
<keyword evidence="14" id="KW-1185">Reference proteome</keyword>
<protein>
    <recommendedName>
        <fullName evidence="11 12">ATP synthase subunit a</fullName>
    </recommendedName>
    <alternativeName>
        <fullName evidence="11">ATP synthase F0 sector subunit a</fullName>
    </alternativeName>
    <alternativeName>
        <fullName evidence="11">F-ATPase subunit 6</fullName>
    </alternativeName>
</protein>
<reference evidence="13" key="1">
    <citation type="submission" date="2024-05" db="EMBL/GenBank/DDBJ databases">
        <title>Alkalihalobacillus sp. strain MEB203 novel alkaliphilic bacterium from Lonar Lake, India.</title>
        <authorList>
            <person name="Joshi A."/>
            <person name="Thite S."/>
            <person name="Mengade P."/>
        </authorList>
    </citation>
    <scope>NUCLEOTIDE SEQUENCE</scope>
    <source>
        <strain evidence="13">MEB 203</strain>
    </source>
</reference>
<evidence type="ECO:0000256" key="11">
    <source>
        <dbReference type="HAMAP-Rule" id="MF_01393"/>
    </source>
</evidence>
<dbReference type="NCBIfam" id="NF004479">
    <property type="entry name" value="PRK05815.1-4"/>
    <property type="match status" value="1"/>
</dbReference>
<keyword evidence="4 11" id="KW-0138">CF(0)</keyword>
<dbReference type="PANTHER" id="PTHR42823">
    <property type="entry name" value="ATP SYNTHASE SUBUNIT A, CHLOROPLASTIC"/>
    <property type="match status" value="1"/>
</dbReference>
<feature type="transmembrane region" description="Helical" evidence="11">
    <location>
        <begin position="121"/>
        <end position="139"/>
    </location>
</feature>
<keyword evidence="8 11" id="KW-0406">Ion transport</keyword>
<keyword evidence="3 11" id="KW-0813">Transport</keyword>
<evidence type="ECO:0000256" key="4">
    <source>
        <dbReference type="ARBA" id="ARBA00022547"/>
    </source>
</evidence>
<evidence type="ECO:0000256" key="7">
    <source>
        <dbReference type="ARBA" id="ARBA00022989"/>
    </source>
</evidence>
<feature type="transmembrane region" description="Helical" evidence="11">
    <location>
        <begin position="210"/>
        <end position="236"/>
    </location>
</feature>
<keyword evidence="7 11" id="KW-1133">Transmembrane helix</keyword>
<dbReference type="CDD" id="cd00310">
    <property type="entry name" value="ATP-synt_Fo_a_6"/>
    <property type="match status" value="1"/>
</dbReference>